<dbReference type="InterPro" id="IPR012429">
    <property type="entry name" value="HGSNAT_cat"/>
</dbReference>
<feature type="transmembrane region" description="Helical" evidence="1">
    <location>
        <begin position="61"/>
        <end position="84"/>
    </location>
</feature>
<feature type="transmembrane region" description="Helical" evidence="1">
    <location>
        <begin position="119"/>
        <end position="138"/>
    </location>
</feature>
<organism evidence="3 4">
    <name type="scientific">Pseudoruegeria aquimaris</name>
    <dbReference type="NCBI Taxonomy" id="393663"/>
    <lineage>
        <taxon>Bacteria</taxon>
        <taxon>Pseudomonadati</taxon>
        <taxon>Pseudomonadota</taxon>
        <taxon>Alphaproteobacteria</taxon>
        <taxon>Rhodobacterales</taxon>
        <taxon>Roseobacteraceae</taxon>
        <taxon>Pseudoruegeria</taxon>
    </lineage>
</organism>
<dbReference type="GO" id="GO:0016746">
    <property type="term" value="F:acyltransferase activity"/>
    <property type="evidence" value="ECO:0007669"/>
    <property type="project" value="UniProtKB-KW"/>
</dbReference>
<dbReference type="Proteomes" id="UP000193409">
    <property type="component" value="Unassembled WGS sequence"/>
</dbReference>
<reference evidence="3 4" key="1">
    <citation type="submission" date="2017-03" db="EMBL/GenBank/DDBJ databases">
        <authorList>
            <person name="Afonso C.L."/>
            <person name="Miller P.J."/>
            <person name="Scott M.A."/>
            <person name="Spackman E."/>
            <person name="Goraichik I."/>
            <person name="Dimitrov K.M."/>
            <person name="Suarez D.L."/>
            <person name="Swayne D.E."/>
        </authorList>
    </citation>
    <scope>NUCLEOTIDE SEQUENCE [LARGE SCALE GENOMIC DNA]</scope>
    <source>
        <strain evidence="3 4">CECT 7680</strain>
    </source>
</reference>
<feature type="transmembrane region" description="Helical" evidence="1">
    <location>
        <begin position="21"/>
        <end position="41"/>
    </location>
</feature>
<evidence type="ECO:0000259" key="2">
    <source>
        <dbReference type="Pfam" id="PF07786"/>
    </source>
</evidence>
<feature type="transmembrane region" description="Helical" evidence="1">
    <location>
        <begin position="145"/>
        <end position="164"/>
    </location>
</feature>
<dbReference type="RefSeq" id="WP_085869250.1">
    <property type="nucleotide sequence ID" value="NZ_FWFQ01000020.1"/>
</dbReference>
<keyword evidence="1" id="KW-0812">Transmembrane</keyword>
<feature type="transmembrane region" description="Helical" evidence="1">
    <location>
        <begin position="229"/>
        <end position="251"/>
    </location>
</feature>
<dbReference type="AlphaFoldDB" id="A0A1Y5T1R6"/>
<proteinExistence type="predicted"/>
<keyword evidence="3" id="KW-0012">Acyltransferase</keyword>
<sequence length="253" mass="27081">MPTALRTPHSHPATQSAAGRLPALDIARTLAIIAMVIFHFARDLEIFGLAPPGMTLQGGWVLASRLIAGSFLVLSGISLVLAHGAGIRWPAFRARALRIGAAAALVSLATLIAVPSDFIYFGILHAILAASLLGVWLAPRPPLHAALAAVAVILLWLWVGKSLELPQALSFTGLLAFPRPTLDFIPLLPWLAPFFAGMAAAKWLRIADWPRRAPGALGHALAWPGRHALAIYLLHQPILVAALWIAIQLFLRP</sequence>
<keyword evidence="4" id="KW-1185">Reference proteome</keyword>
<dbReference type="EMBL" id="FWFQ01000020">
    <property type="protein sequence ID" value="SLN52079.1"/>
    <property type="molecule type" value="Genomic_DNA"/>
</dbReference>
<keyword evidence="1" id="KW-1133">Transmembrane helix</keyword>
<dbReference type="Pfam" id="PF07786">
    <property type="entry name" value="HGSNAT_cat"/>
    <property type="match status" value="1"/>
</dbReference>
<name>A0A1Y5T1R6_9RHOB</name>
<protein>
    <submittedName>
        <fullName evidence="3">Acyltransferase family protein</fullName>
    </submittedName>
</protein>
<keyword evidence="3" id="KW-0808">Transferase</keyword>
<gene>
    <name evidence="3" type="ORF">PSA7680_02711</name>
</gene>
<feature type="transmembrane region" description="Helical" evidence="1">
    <location>
        <begin position="96"/>
        <end position="113"/>
    </location>
</feature>
<accession>A0A1Y5T1R6</accession>
<evidence type="ECO:0000256" key="1">
    <source>
        <dbReference type="SAM" id="Phobius"/>
    </source>
</evidence>
<keyword evidence="1" id="KW-0472">Membrane</keyword>
<feature type="domain" description="Heparan-alpha-glucosaminide N-acetyltransferase catalytic" evidence="2">
    <location>
        <begin position="20"/>
        <end position="237"/>
    </location>
</feature>
<evidence type="ECO:0000313" key="3">
    <source>
        <dbReference type="EMBL" id="SLN52079.1"/>
    </source>
</evidence>
<feature type="transmembrane region" description="Helical" evidence="1">
    <location>
        <begin position="184"/>
        <end position="204"/>
    </location>
</feature>
<evidence type="ECO:0000313" key="4">
    <source>
        <dbReference type="Proteomes" id="UP000193409"/>
    </source>
</evidence>
<dbReference type="OrthoDB" id="9807591at2"/>